<reference evidence="2" key="1">
    <citation type="journal article" date="2020" name="Nature">
        <title>Giant virus diversity and host interactions through global metagenomics.</title>
        <authorList>
            <person name="Schulz F."/>
            <person name="Roux S."/>
            <person name="Paez-Espino D."/>
            <person name="Jungbluth S."/>
            <person name="Walsh D.A."/>
            <person name="Denef V.J."/>
            <person name="McMahon K.D."/>
            <person name="Konstantinidis K.T."/>
            <person name="Eloe-Fadrosh E.A."/>
            <person name="Kyrpides N.C."/>
            <person name="Woyke T."/>
        </authorList>
    </citation>
    <scope>NUCLEOTIDE SEQUENCE</scope>
    <source>
        <strain evidence="2">GVMAG-M-3300023174-189</strain>
    </source>
</reference>
<evidence type="ECO:0000313" key="2">
    <source>
        <dbReference type="EMBL" id="QHT16785.1"/>
    </source>
</evidence>
<name>A0A6C0DMJ0_9ZZZZ</name>
<evidence type="ECO:0000256" key="1">
    <source>
        <dbReference type="SAM" id="MobiDB-lite"/>
    </source>
</evidence>
<feature type="region of interest" description="Disordered" evidence="1">
    <location>
        <begin position="166"/>
        <end position="196"/>
    </location>
</feature>
<proteinExistence type="predicted"/>
<dbReference type="EMBL" id="MN739626">
    <property type="protein sequence ID" value="QHT16785.1"/>
    <property type="molecule type" value="Genomic_DNA"/>
</dbReference>
<feature type="region of interest" description="Disordered" evidence="1">
    <location>
        <begin position="84"/>
        <end position="107"/>
    </location>
</feature>
<organism evidence="2">
    <name type="scientific">viral metagenome</name>
    <dbReference type="NCBI Taxonomy" id="1070528"/>
    <lineage>
        <taxon>unclassified sequences</taxon>
        <taxon>metagenomes</taxon>
        <taxon>organismal metagenomes</taxon>
    </lineage>
</organism>
<protein>
    <submittedName>
        <fullName evidence="2">Uncharacterized protein</fullName>
    </submittedName>
</protein>
<dbReference type="AlphaFoldDB" id="A0A6C0DMJ0"/>
<sequence>MVKGQKTRKVSKGQKKSILTIPQLRKAFDHMDHVVSKLEKTAKHSFSDAVVQYREEWRKTFKRDLPPADAAAYLKFRYGLKSGSAKTRRNKTRGGSREGVSGAPLDYQTRPGVQGVYGNFPTYQTQGLDRYYSPAITADCGKPNAFPTDGSAASQAGGGIIDGLFRPLTPENPPSSAYAGMMTDPGKGTTPYPTSDPVTLPQYRQQPPLYLEPENLSAHTRIHPTDVFKTAAGPILR</sequence>
<accession>A0A6C0DMJ0</accession>